<accession>A0A4R5D8A3</accession>
<dbReference type="PANTHER" id="PTHR43350:SF19">
    <property type="entry name" value="D-GULOSIDE 3-DEHYDROGENASE"/>
    <property type="match status" value="1"/>
</dbReference>
<keyword evidence="8" id="KW-1185">Reference proteome</keyword>
<dbReference type="InterPro" id="IPR011032">
    <property type="entry name" value="GroES-like_sf"/>
</dbReference>
<dbReference type="GO" id="GO:0046872">
    <property type="term" value="F:metal ion binding"/>
    <property type="evidence" value="ECO:0007669"/>
    <property type="project" value="UniProtKB-KW"/>
</dbReference>
<dbReference type="InParanoid" id="A0A4R5D8A3"/>
<protein>
    <submittedName>
        <fullName evidence="7">Zinc-binding alcohol dehydrogenase</fullName>
    </submittedName>
</protein>
<reference evidence="7 8" key="1">
    <citation type="submission" date="2019-03" db="EMBL/GenBank/DDBJ databases">
        <title>Draft genome sequences of novel Actinobacteria.</title>
        <authorList>
            <person name="Sahin N."/>
            <person name="Ay H."/>
            <person name="Saygin H."/>
        </authorList>
    </citation>
    <scope>NUCLEOTIDE SEQUENCE [LARGE SCALE GENOMIC DNA]</scope>
    <source>
        <strain evidence="7 8">5K138</strain>
    </source>
</reference>
<dbReference type="OrthoDB" id="9781588at2"/>
<evidence type="ECO:0000256" key="3">
    <source>
        <dbReference type="ARBA" id="ARBA00022723"/>
    </source>
</evidence>
<keyword evidence="4" id="KW-0862">Zinc</keyword>
<dbReference type="PANTHER" id="PTHR43350">
    <property type="entry name" value="NAD-DEPENDENT ALCOHOL DEHYDROGENASE"/>
    <property type="match status" value="1"/>
</dbReference>
<dbReference type="RefSeq" id="WP_131896251.1">
    <property type="nucleotide sequence ID" value="NZ_SMKZ01000021.1"/>
</dbReference>
<evidence type="ECO:0000256" key="1">
    <source>
        <dbReference type="ARBA" id="ARBA00001947"/>
    </source>
</evidence>
<dbReference type="GO" id="GO:0016491">
    <property type="term" value="F:oxidoreductase activity"/>
    <property type="evidence" value="ECO:0007669"/>
    <property type="project" value="UniProtKB-KW"/>
</dbReference>
<dbReference type="InterPro" id="IPR013149">
    <property type="entry name" value="ADH-like_C"/>
</dbReference>
<dbReference type="Gene3D" id="3.40.50.720">
    <property type="entry name" value="NAD(P)-binding Rossmann-like Domain"/>
    <property type="match status" value="1"/>
</dbReference>
<keyword evidence="5" id="KW-0560">Oxidoreductase</keyword>
<evidence type="ECO:0000313" key="7">
    <source>
        <dbReference type="EMBL" id="TDE08937.1"/>
    </source>
</evidence>
<gene>
    <name evidence="7" type="ORF">E1269_16075</name>
</gene>
<comment type="caution">
    <text evidence="7">The sequence shown here is derived from an EMBL/GenBank/DDBJ whole genome shotgun (WGS) entry which is preliminary data.</text>
</comment>
<dbReference type="Proteomes" id="UP000294739">
    <property type="component" value="Unassembled WGS sequence"/>
</dbReference>
<evidence type="ECO:0000256" key="4">
    <source>
        <dbReference type="ARBA" id="ARBA00022833"/>
    </source>
</evidence>
<feature type="domain" description="Alcohol dehydrogenase-like C-terminal" evidence="6">
    <location>
        <begin position="165"/>
        <end position="282"/>
    </location>
</feature>
<dbReference type="CDD" id="cd08255">
    <property type="entry name" value="2-desacetyl-2-hydroxyethyl_bacteriochlorophyllide_like"/>
    <property type="match status" value="1"/>
</dbReference>
<dbReference type="SUPFAM" id="SSF50129">
    <property type="entry name" value="GroES-like"/>
    <property type="match status" value="1"/>
</dbReference>
<organism evidence="7 8">
    <name type="scientific">Jiangella asiatica</name>
    <dbReference type="NCBI Taxonomy" id="2530372"/>
    <lineage>
        <taxon>Bacteria</taxon>
        <taxon>Bacillati</taxon>
        <taxon>Actinomycetota</taxon>
        <taxon>Actinomycetes</taxon>
        <taxon>Jiangellales</taxon>
        <taxon>Jiangellaceae</taxon>
        <taxon>Jiangella</taxon>
    </lineage>
</organism>
<evidence type="ECO:0000313" key="8">
    <source>
        <dbReference type="Proteomes" id="UP000294739"/>
    </source>
</evidence>
<comment type="similarity">
    <text evidence="2">Belongs to the zinc-containing alcohol dehydrogenase family.</text>
</comment>
<evidence type="ECO:0000256" key="2">
    <source>
        <dbReference type="ARBA" id="ARBA00008072"/>
    </source>
</evidence>
<dbReference type="EMBL" id="SMKZ01000021">
    <property type="protein sequence ID" value="TDE08937.1"/>
    <property type="molecule type" value="Genomic_DNA"/>
</dbReference>
<sequence length="350" mass="36428">MPLVVQFTGTRQVGVADEPSPPLGAGQVRIATWYSGISAGTELTAYRGSNPYLTKTWDAGARLFVDGSPSFSYPVSGWGYQEVGQVTEAAPDVSSPRVGDVVYGIWGHRAESVVPAAIAAHRLLPEGVSPLHGVFARVGAIALNAVLAADVHLGEHLAVFGQGVIGLLATRLTTLNGGTVTAVEGMADRAALASRFGAAQAVRPNVAGGAAAEVRRVTDGVGADTAIELSGNYRALHEAVRSVRPAGRVVAAGFYQGEGDGLRLGEEFHHNRVEIVASQIGGTPGALGDRWNHDRLLRVFMSLVADGRMGVGPLVSHVVPVTEVASAFALLDERPAEALQVVLRFPAAPE</sequence>
<dbReference type="InterPro" id="IPR036291">
    <property type="entry name" value="NAD(P)-bd_dom_sf"/>
</dbReference>
<name>A0A4R5D8A3_9ACTN</name>
<evidence type="ECO:0000256" key="5">
    <source>
        <dbReference type="ARBA" id="ARBA00023002"/>
    </source>
</evidence>
<keyword evidence="3" id="KW-0479">Metal-binding</keyword>
<proteinExistence type="inferred from homology"/>
<evidence type="ECO:0000259" key="6">
    <source>
        <dbReference type="Pfam" id="PF00107"/>
    </source>
</evidence>
<dbReference type="Gene3D" id="3.90.180.10">
    <property type="entry name" value="Medium-chain alcohol dehydrogenases, catalytic domain"/>
    <property type="match status" value="2"/>
</dbReference>
<dbReference type="Pfam" id="PF00107">
    <property type="entry name" value="ADH_zinc_N"/>
    <property type="match status" value="1"/>
</dbReference>
<comment type="cofactor">
    <cofactor evidence="1">
        <name>Zn(2+)</name>
        <dbReference type="ChEBI" id="CHEBI:29105"/>
    </cofactor>
</comment>
<dbReference type="SUPFAM" id="SSF51735">
    <property type="entry name" value="NAD(P)-binding Rossmann-fold domains"/>
    <property type="match status" value="1"/>
</dbReference>
<dbReference type="AlphaFoldDB" id="A0A4R5D8A3"/>